<accession>A0ABS2XSI4</accession>
<evidence type="ECO:0000313" key="4">
    <source>
        <dbReference type="EMBL" id="MBN3277329.1"/>
    </source>
</evidence>
<gene>
    <name evidence="4" type="primary">Dennd6b_0</name>
    <name evidence="4" type="ORF">GTO93_0021979</name>
</gene>
<evidence type="ECO:0000313" key="5">
    <source>
        <dbReference type="Proteomes" id="UP001166093"/>
    </source>
</evidence>
<dbReference type="PANTHER" id="PTHR13677:SF2">
    <property type="entry name" value="PROTEIN DENND6B"/>
    <property type="match status" value="1"/>
</dbReference>
<evidence type="ECO:0000259" key="3">
    <source>
        <dbReference type="PROSITE" id="PS50211"/>
    </source>
</evidence>
<comment type="similarity">
    <text evidence="1">Belongs to the DENND6 family.</text>
</comment>
<feature type="chain" id="PRO_5045245046" evidence="2">
    <location>
        <begin position="25"/>
        <end position="487"/>
    </location>
</feature>
<keyword evidence="5" id="KW-1185">Reference proteome</keyword>
<name>A0ABS2XSI4_POLSP</name>
<organism evidence="4 5">
    <name type="scientific">Polyodon spathula</name>
    <name type="common">North American paddlefish</name>
    <name type="synonym">Squalus spathula</name>
    <dbReference type="NCBI Taxonomy" id="7913"/>
    <lineage>
        <taxon>Eukaryota</taxon>
        <taxon>Metazoa</taxon>
        <taxon>Chordata</taxon>
        <taxon>Craniata</taxon>
        <taxon>Vertebrata</taxon>
        <taxon>Euteleostomi</taxon>
        <taxon>Actinopterygii</taxon>
        <taxon>Chondrostei</taxon>
        <taxon>Acipenseriformes</taxon>
        <taxon>Polyodontidae</taxon>
        <taxon>Polyodon</taxon>
    </lineage>
</organism>
<dbReference type="EMBL" id="JAAWVQ010069003">
    <property type="protein sequence ID" value="MBN3277329.1"/>
    <property type="molecule type" value="Genomic_DNA"/>
</dbReference>
<dbReference type="PROSITE" id="PS50211">
    <property type="entry name" value="DENN"/>
    <property type="match status" value="1"/>
</dbReference>
<dbReference type="InterPro" id="IPR018307">
    <property type="entry name" value="ABL9/DENND6_dom"/>
</dbReference>
<dbReference type="Pfam" id="PF09794">
    <property type="entry name" value="Avl9"/>
    <property type="match status" value="1"/>
</dbReference>
<feature type="signal peptide" evidence="2">
    <location>
        <begin position="1"/>
        <end position="24"/>
    </location>
</feature>
<comment type="caution">
    <text evidence="4">The sequence shown here is derived from an EMBL/GenBank/DDBJ whole genome shotgun (WGS) entry which is preliminary data.</text>
</comment>
<feature type="domain" description="UDENN" evidence="3">
    <location>
        <begin position="10"/>
        <end position="466"/>
    </location>
</feature>
<dbReference type="PANTHER" id="PTHR13677">
    <property type="entry name" value="LD41638P"/>
    <property type="match status" value="1"/>
</dbReference>
<evidence type="ECO:0000256" key="2">
    <source>
        <dbReference type="SAM" id="SignalP"/>
    </source>
</evidence>
<protein>
    <submittedName>
        <fullName evidence="4">DEN6B protein</fullName>
    </submittedName>
</protein>
<dbReference type="InterPro" id="IPR024224">
    <property type="entry name" value="DENND6"/>
</dbReference>
<feature type="non-terminal residue" evidence="4">
    <location>
        <position position="1"/>
    </location>
</feature>
<reference evidence="4" key="1">
    <citation type="journal article" date="2021" name="Cell">
        <title>Tracing the genetic footprints of vertebrate landing in non-teleost ray-finned fishes.</title>
        <authorList>
            <person name="Bi X."/>
            <person name="Wang K."/>
            <person name="Yang L."/>
            <person name="Pan H."/>
            <person name="Jiang H."/>
            <person name="Wei Q."/>
            <person name="Fang M."/>
            <person name="Yu H."/>
            <person name="Zhu C."/>
            <person name="Cai Y."/>
            <person name="He Y."/>
            <person name="Gan X."/>
            <person name="Zeng H."/>
            <person name="Yu D."/>
            <person name="Zhu Y."/>
            <person name="Jiang H."/>
            <person name="Qiu Q."/>
            <person name="Yang H."/>
            <person name="Zhang Y.E."/>
            <person name="Wang W."/>
            <person name="Zhu M."/>
            <person name="He S."/>
            <person name="Zhang G."/>
        </authorList>
    </citation>
    <scope>NUCLEOTIDE SEQUENCE</scope>
    <source>
        <strain evidence="4">Pddl_001</strain>
    </source>
</reference>
<proteinExistence type="inferred from homology"/>
<evidence type="ECO:0000256" key="1">
    <source>
        <dbReference type="ARBA" id="ARBA00007159"/>
    </source>
</evidence>
<keyword evidence="2" id="KW-0732">Signal</keyword>
<dbReference type="InterPro" id="IPR037516">
    <property type="entry name" value="Tripartite_DENN"/>
</dbReference>
<sequence length="487" mass="56391">PWARFSSWLECVCVVTFDLELGQAIELVYPHDVKLTEKEKTSICYLSFPDSYSGCLGDTQFSFRICQSVGRKTLWFREENAYTREAPVALKRDTSHFYGYVYFRQVKDVSVKRGYFQKSLVLISRLPYVNLFQSLLQLIAPEYFEKLEPCLEAVCSEIDLWPAPIPGQTLNLPVMGVVIQMRIPSKNDKPGASPLKQYCQENLLPAPMILSTVHELDLFKCFQPILIHIQMLWELMLLGEPVVVMAPSPAVSSETILALTSSISPLKYCCDYRPYFTIHDSEFKEYTTRTQAPPNVILGVTNPFLIKTFQYWPHIIRIGELKMSGDLPKQLKVKKLAKLKTLDTKPGVYTAYKTFLHKDKTLIKRLLKGIQRKRPSEVQSAILRRHLLELTQSFIIPLERYLVSLMPLQRAVTPWKNPPQIRPFSQEEFMRTLEHSGPQLTSVLKGDWIGLYSRFFKSPNFDGWYRQRHHEMTQKLECLHLEIICEA</sequence>
<feature type="non-terminal residue" evidence="4">
    <location>
        <position position="487"/>
    </location>
</feature>
<dbReference type="Proteomes" id="UP001166093">
    <property type="component" value="Unassembled WGS sequence"/>
</dbReference>